<feature type="compositionally biased region" description="Low complexity" evidence="7">
    <location>
        <begin position="1242"/>
        <end position="1256"/>
    </location>
</feature>
<evidence type="ECO:0000313" key="11">
    <source>
        <dbReference type="RefSeq" id="XP_049310416.1"/>
    </source>
</evidence>
<feature type="transmembrane region" description="Helical" evidence="8">
    <location>
        <begin position="602"/>
        <end position="621"/>
    </location>
</feature>
<keyword evidence="10" id="KW-1185">Reference proteome</keyword>
<feature type="compositionally biased region" description="Polar residues" evidence="7">
    <location>
        <begin position="103"/>
        <end position="114"/>
    </location>
</feature>
<keyword evidence="3" id="KW-0677">Repeat</keyword>
<dbReference type="RefSeq" id="XP_049310416.1">
    <property type="nucleotide sequence ID" value="XM_049454459.1"/>
</dbReference>
<feature type="transmembrane region" description="Helical" evidence="8">
    <location>
        <begin position="2749"/>
        <end position="2769"/>
    </location>
</feature>
<feature type="region of interest" description="Disordered" evidence="7">
    <location>
        <begin position="1690"/>
        <end position="1743"/>
    </location>
</feature>
<dbReference type="GeneID" id="105232238"/>
<dbReference type="PANTHER" id="PTHR10037">
    <property type="entry name" value="VOLTAGE-GATED CATION CHANNEL CALCIUM AND SODIUM"/>
    <property type="match status" value="1"/>
</dbReference>
<dbReference type="InterPro" id="IPR027359">
    <property type="entry name" value="Volt_channel_dom_sf"/>
</dbReference>
<feature type="compositionally biased region" description="Low complexity" evidence="7">
    <location>
        <begin position="409"/>
        <end position="434"/>
    </location>
</feature>
<gene>
    <name evidence="11" type="primary">LOC105232238</name>
</gene>
<feature type="compositionally biased region" description="Low complexity" evidence="7">
    <location>
        <begin position="1005"/>
        <end position="1028"/>
    </location>
</feature>
<feature type="region of interest" description="Disordered" evidence="7">
    <location>
        <begin position="1236"/>
        <end position="1277"/>
    </location>
</feature>
<dbReference type="SUPFAM" id="SSF81324">
    <property type="entry name" value="Voltage-gated potassium channels"/>
    <property type="match status" value="4"/>
</dbReference>
<name>A0ABM3JMF3_BACDO</name>
<feature type="compositionally biased region" description="Low complexity" evidence="7">
    <location>
        <begin position="13"/>
        <end position="35"/>
    </location>
</feature>
<feature type="transmembrane region" description="Helical" evidence="8">
    <location>
        <begin position="2536"/>
        <end position="2559"/>
    </location>
</feature>
<feature type="compositionally biased region" description="Polar residues" evidence="7">
    <location>
        <begin position="332"/>
        <end position="341"/>
    </location>
</feature>
<feature type="compositionally biased region" description="Polar residues" evidence="7">
    <location>
        <begin position="1034"/>
        <end position="1045"/>
    </location>
</feature>
<feature type="region of interest" description="Disordered" evidence="7">
    <location>
        <begin position="2212"/>
        <end position="2235"/>
    </location>
</feature>
<feature type="compositionally biased region" description="Basic and acidic residues" evidence="7">
    <location>
        <begin position="3326"/>
        <end position="3347"/>
    </location>
</feature>
<feature type="compositionally biased region" description="Polar residues" evidence="7">
    <location>
        <begin position="292"/>
        <end position="306"/>
    </location>
</feature>
<feature type="transmembrane region" description="Helical" evidence="8">
    <location>
        <begin position="2834"/>
        <end position="2860"/>
    </location>
</feature>
<dbReference type="Gene3D" id="1.20.120.350">
    <property type="entry name" value="Voltage-gated potassium channels. Chain C"/>
    <property type="match status" value="4"/>
</dbReference>
<feature type="region of interest" description="Disordered" evidence="7">
    <location>
        <begin position="911"/>
        <end position="951"/>
    </location>
</feature>
<feature type="compositionally biased region" description="Basic residues" evidence="7">
    <location>
        <begin position="2008"/>
        <end position="2022"/>
    </location>
</feature>
<feature type="compositionally biased region" description="Low complexity" evidence="7">
    <location>
        <begin position="933"/>
        <end position="951"/>
    </location>
</feature>
<feature type="compositionally biased region" description="Low complexity" evidence="7">
    <location>
        <begin position="316"/>
        <end position="331"/>
    </location>
</feature>
<keyword evidence="6" id="KW-0325">Glycoprotein</keyword>
<proteinExistence type="predicted"/>
<feature type="transmembrane region" description="Helical" evidence="8">
    <location>
        <begin position="731"/>
        <end position="750"/>
    </location>
</feature>
<feature type="compositionally biased region" description="Basic and acidic residues" evidence="7">
    <location>
        <begin position="1709"/>
        <end position="1727"/>
    </location>
</feature>
<evidence type="ECO:0000256" key="1">
    <source>
        <dbReference type="ARBA" id="ARBA00004141"/>
    </source>
</evidence>
<organism evidence="10 11">
    <name type="scientific">Bactrocera dorsalis</name>
    <name type="common">Oriental fruit fly</name>
    <name type="synonym">Dacus dorsalis</name>
    <dbReference type="NCBI Taxonomy" id="27457"/>
    <lineage>
        <taxon>Eukaryota</taxon>
        <taxon>Metazoa</taxon>
        <taxon>Ecdysozoa</taxon>
        <taxon>Arthropoda</taxon>
        <taxon>Hexapoda</taxon>
        <taxon>Insecta</taxon>
        <taxon>Pterygota</taxon>
        <taxon>Neoptera</taxon>
        <taxon>Endopterygota</taxon>
        <taxon>Diptera</taxon>
        <taxon>Brachycera</taxon>
        <taxon>Muscomorpha</taxon>
        <taxon>Tephritoidea</taxon>
        <taxon>Tephritidae</taxon>
        <taxon>Bactrocera</taxon>
        <taxon>Bactrocera</taxon>
    </lineage>
</organism>
<feature type="transmembrane region" description="Helical" evidence="8">
    <location>
        <begin position="1470"/>
        <end position="1492"/>
    </location>
</feature>
<feature type="region of interest" description="Disordered" evidence="7">
    <location>
        <begin position="1972"/>
        <end position="2101"/>
    </location>
</feature>
<feature type="compositionally biased region" description="Low complexity" evidence="7">
    <location>
        <begin position="143"/>
        <end position="162"/>
    </location>
</feature>
<evidence type="ECO:0000256" key="5">
    <source>
        <dbReference type="ARBA" id="ARBA00023136"/>
    </source>
</evidence>
<feature type="compositionally biased region" description="Basic and acidic residues" evidence="7">
    <location>
        <begin position="1734"/>
        <end position="1743"/>
    </location>
</feature>
<feature type="compositionally biased region" description="Basic and acidic residues" evidence="7">
    <location>
        <begin position="1"/>
        <end position="10"/>
    </location>
</feature>
<evidence type="ECO:0000256" key="3">
    <source>
        <dbReference type="ARBA" id="ARBA00022737"/>
    </source>
</evidence>
<evidence type="ECO:0000256" key="6">
    <source>
        <dbReference type="ARBA" id="ARBA00023180"/>
    </source>
</evidence>
<feature type="region of interest" description="Disordered" evidence="7">
    <location>
        <begin position="1"/>
        <end position="48"/>
    </location>
</feature>
<feature type="transmembrane region" description="Helical" evidence="8">
    <location>
        <begin position="770"/>
        <end position="795"/>
    </location>
</feature>
<dbReference type="InterPro" id="IPR005821">
    <property type="entry name" value="Ion_trans_dom"/>
</dbReference>
<feature type="compositionally biased region" description="Polar residues" evidence="7">
    <location>
        <begin position="36"/>
        <end position="48"/>
    </location>
</feature>
<feature type="transmembrane region" description="Helical" evidence="8">
    <location>
        <begin position="1562"/>
        <end position="1586"/>
    </location>
</feature>
<dbReference type="PANTHER" id="PTHR10037:SF230">
    <property type="entry name" value="CA[2+]-CHANNEL PROTEIN ALPHA[[1]] SUBUNIT T, ISOFORM F"/>
    <property type="match status" value="1"/>
</dbReference>
<feature type="region of interest" description="Disordered" evidence="7">
    <location>
        <begin position="1619"/>
        <end position="1638"/>
    </location>
</feature>
<feature type="region of interest" description="Disordered" evidence="7">
    <location>
        <begin position="208"/>
        <end position="439"/>
    </location>
</feature>
<feature type="region of interest" description="Disordered" evidence="7">
    <location>
        <begin position="3193"/>
        <end position="3237"/>
    </location>
</feature>
<feature type="compositionally biased region" description="Low complexity" evidence="7">
    <location>
        <begin position="3255"/>
        <end position="3279"/>
    </location>
</feature>
<evidence type="ECO:0000259" key="9">
    <source>
        <dbReference type="Pfam" id="PF00520"/>
    </source>
</evidence>
<feature type="compositionally biased region" description="Low complexity" evidence="7">
    <location>
        <begin position="912"/>
        <end position="926"/>
    </location>
</feature>
<sequence length="3358" mass="367937">MFHISAKESRLSNANNNKTTATTKAAATTTTITATPRTHGSNSSGDRNACQTIDIRKLAATAAQLEAASNGQRSSVVGTTEATTAAAAAASTSVGATHTATAQNCNNNGNSIHRSGSKGSNSSGGYAAATRSRLRAAEDNTKATKTPNNLAATTTATASDNKKTTATLLKMHSNATPNTEHANAGGSSSSNANTGGAVVLNIGNAAESLQRHGSARSKCSTGSGGGQARVSRGSGSARSRSSKQRKTSSSSAKGAGGDSTTKTTTTTTNNNPTSNKLSAGNAERGTPPPPYTSQAAANARNSVQRTSSKRSTTKAANQQQPQQQSQNGGASTRATQQNLDARQSQSSSSRERSRSRSRSRSQQRSDEERDAVAVSAAARQRRRHGSRNSLASVERSKKRVDEEADDDSYTSSSGVSCNGSCSSDDGDSNSTTSSGEPNLPYPGFPEISFLILSQDSRLRNWCLRLITNPWFERVSILVILFNCVTLGMYQPCEDEKCVKLRCRVLQIFDDIIFVFFAIEMLIKTIAMGLHGKNTYMADSWNRLDFFIVVAGLLEYVTNVENLNLTAIRTIRVLRPLRAINRIPSMRILVMLLLDTLPMLGNVLLLCFFVFFIFGIIGVQLWRGILRQRCWVPEMPVIPFPDLPKEYRVRVRVNSVSNYYEFSKEQDYICSKPEDSGMHLCANLPPYRVGDMICTEPASKFSDNLPTNTSCVNWNQYYTDCRRVGQNPFQGTISFDNIGMAWVAIFLVISLEGWTDIMYYVQDADSFWDWIYFVLLIVIGSFFMINLCLVVIATQFSETKKREMERMRQERARYTSTSTLASSTNNSEPATCYAEIVKYIAHLWRRFKRRMLKKYRLYKYQKQQRNEGLLPNADNLTFSPSRIKCHHPKCPKYGNRKPSSIQDQMITVMVPLNSNNNNVSNSSNNNNNGGGGSAAAVANGTRSHATTTATNTILTPPTAAAAATTAATAASSTLALPMSGTTTPLINGTANTGLPHSINNNNVSVVGQQQAQSSQQQQQHSSSENSVQSLEHTTRNSNLKKSSNHLTPDVAKQQAQTLGQGQQPAGQQKTILLKFPSNGDSEQLILQLGNLGKSNPCTSGFLSPPTSASRRPSVMFNEYVLLHTPPAISEPLTIPSTTTTNVAEKSGTVCSSEKMTQAGDGSIWQVNLPQTINSGGSTIANPYADCSELGIHDAMTCQELLAFSVAFSAALPTGQSTLESFYTSLARCDPHTAEALKNQHNRQQSQLIKQQQQQSNSKVISERKRLDNNSNAGNNTANTTTGNYIEDYSCCYDLYQNALSPLGEKKQHSKPIKIVISIYRCLMRVCGVMRRYIKLLVEHKYFQQGILLAILINTLSMGIEYHKQPDYLTAIVEKSNIVFSAIFAVEMLLKVVAEGSFRYIANGFNVFDGIIVILSVIEIFQQFHSGNGSSGGGSGLSVLRTFRLLRILKLVRFMPNLRRQLFVMLRTMDNVAVFFSLLVLFIFIFSILGMYLFGGKFCKFVDDTGLERECLCTEIINKHPQCECDRKHFNNILWATVTVFQILTQEDWNVVLFNGMEKTSHWAALYFVALMTFGNYVLFNLLVAILVEGFSSERNERREREQRELVKKLREETLAENFSDAMYDESRSSEADSTSTNESYYEVRNRWHSAEDVRKLQDATELILETKSNMQKQQHQRMLLQPTQDYQINESYLSGVGGGSSGSGSGSGRKSSDKDGSSKLSMEDDKNKNLKKTYSIRERRGDAPRLSRIRPLREPPIITTTAATPQDSPNTTLDGGMSFRSWNPQEMENADGGASNQCPGSPSLLRPPTIFSGGQRSLDEGIPSIDLIPPSPVLTHKPLNILNASQLQGSNTNLSNCNLVSNSSSLLPSALSSNNSMHSVVIDDISKNSDASASGPIFVPTTISTVSTPSMSLPAGTGTGTGAGSTNGTPGGCGGGNAVSSIEISPLNAAVVATTGAISLTSTATTAAALVTPSNASQASSIETPPTLPSTNASATISTSLSGMQRIPSLKRFRRSSSKRKKKPADAGSGAEDDEQQQLNNGSDNSCLLAPHSNGGGGGAMRSDAFLSPSRTPTASGATLTANNQTNQQKTKDTNRLSPQNSIRRLSTTLSIGSIPPLGSRRASACIFNSQLYQNLNQPPKLYAPSAAHRRMSSFELAFSKSSQLNLHNLEANRKSMSYTNSKLDLDKWQNSYMNLPEPDMLQQYIQEREKRKGSISHYSRQQQPQQKQQKENELEDPQYLSAEQHSRMQSSGHMSKLKILIERLKPTNLTEQRESYSLYIFAEDNRFRELCTWFVEQKWFDNVVLLFIALNCITLAMERPNIPPTSHERLFLATANNVFTAIFTVEMLIKVVSTGMFYGPDAYFTSGWNIMDGSLVTISIIDLLMSLFSQSSSKIFGILRVFRLLRSLRPLRVINRAPGLKLVVQTLLSSLRPIGNIVLICCTFFIIFGILGVQLFKGTFYYCEGENIKTVRTKMDCYEQGYEWKNRKYNFDDLGNALMSLFVLSSRDGWVNIMYTGLDAVGEDMQPIVNYNEWRLLYFIAFILLVGFFVLNMFVGVVVENFHRCREEQEKEEKIRRAAKRALQMEKKRKRMHEPPYYINYSPTRMFVHNVVTSKYFDLAIAAVIGLNVVTMALEYYGMKEPLIYALKVFNYFFTAVFILEASMKVLALGWPVYLKDRWNQLDVGIVLLSVSGIILEEWHTQKIPINPTIIRVMRVLRIARVLKLLKMAKGMRALLDTVMQALPQVGNLGLLFFLLFFIFAALGVELFGRLECSERNPCQGLGEHAHFANFGMAFLTLFRVATGDNWNGIMKDTLREDCDDADDCVRDCCVSRVIAPIFFVIFVLMAQFVLVNVVVAVLMKHLEESHKQMEDEMDMEVELERELVREQEFESEQKLCQQLEQQTQPPPPARQLNKIKSLPKNFTYSTPSLDKKFPSVLSGIAIGGGVRAAGLAGRRQTVQYINQPNSIGLAELGRGTQIGAGVGAAVGSNVAAGGSGGVGASGALLAPQALNARLNASAAENSFDTKLQLQPTAGALGRRGRRSSTAFRSKRGLLAKERSLDEQAIRRRTLESKRMSCDSLPWGGDSNDYRRGTIFESLESDGGGSPSSTYDVRSIRSEDVAATAKATAHGSGAPDALSIVSASVISEKITTPITTPLSTNVATAALPSVGTAANAAGPRRAYGRSLSTDQAYASSVGGSSSGRGGLLSVPRSMPPRSRSGSTKQLFKQQALDEDPDMDENTLLLPIVVESSCDGNATNNSNGITTANGNGNGNMPNTNDKLNNNSCSGANNRIATANGNGTTAAVVEQLALSKSDSADIMRIISERRRMDQRDNSGNEDSDYKELLLVKSPHSSTDG</sequence>
<feature type="transmembrane region" description="Helical" evidence="8">
    <location>
        <begin position="1398"/>
        <end position="1419"/>
    </location>
</feature>
<feature type="region of interest" description="Disordered" evidence="7">
    <location>
        <begin position="3254"/>
        <end position="3286"/>
    </location>
</feature>
<keyword evidence="4 8" id="KW-1133">Transmembrane helix</keyword>
<feature type="transmembrane region" description="Helical" evidence="8">
    <location>
        <begin position="2437"/>
        <end position="2456"/>
    </location>
</feature>
<feature type="compositionally biased region" description="Polar residues" evidence="7">
    <location>
        <begin position="2036"/>
        <end position="2045"/>
    </location>
</feature>
<feature type="compositionally biased region" description="Polar residues" evidence="7">
    <location>
        <begin position="1972"/>
        <end position="2002"/>
    </location>
</feature>
<feature type="compositionally biased region" description="Low complexity" evidence="7">
    <location>
        <begin position="1050"/>
        <end position="1065"/>
    </location>
</feature>
<feature type="region of interest" description="Disordered" evidence="7">
    <location>
        <begin position="3031"/>
        <end position="3052"/>
    </location>
</feature>
<feature type="region of interest" description="Disordered" evidence="7">
    <location>
        <begin position="1005"/>
        <end position="1065"/>
    </location>
</feature>
<accession>A0ABM3JMF3</accession>
<feature type="transmembrane region" description="Helical" evidence="8">
    <location>
        <begin position="2616"/>
        <end position="2637"/>
    </location>
</feature>
<protein>
    <submittedName>
        <fullName evidence="11">Uncharacterized protein LOC105232238 isoform X7</fullName>
    </submittedName>
</protein>
<keyword evidence="5 8" id="KW-0472">Membrane</keyword>
<evidence type="ECO:0000256" key="7">
    <source>
        <dbReference type="SAM" id="MobiDB-lite"/>
    </source>
</evidence>
<feature type="compositionally biased region" description="Low complexity" evidence="7">
    <location>
        <begin position="228"/>
        <end position="239"/>
    </location>
</feature>
<evidence type="ECO:0000313" key="10">
    <source>
        <dbReference type="Proteomes" id="UP001652620"/>
    </source>
</evidence>
<feature type="compositionally biased region" description="Basic residues" evidence="7">
    <location>
        <begin position="3039"/>
        <end position="3052"/>
    </location>
</feature>
<evidence type="ECO:0000256" key="2">
    <source>
        <dbReference type="ARBA" id="ARBA00022692"/>
    </source>
</evidence>
<feature type="domain" description="Ion transport" evidence="9">
    <location>
        <begin position="2614"/>
        <end position="2869"/>
    </location>
</feature>
<dbReference type="InterPro" id="IPR043203">
    <property type="entry name" value="VGCC_Ca_Na"/>
</dbReference>
<feature type="domain" description="Ion transport" evidence="9">
    <location>
        <begin position="2298"/>
        <end position="2569"/>
    </location>
</feature>
<dbReference type="InterPro" id="IPR005445">
    <property type="entry name" value="VDCC_T_a1"/>
</dbReference>
<dbReference type="Pfam" id="PF00520">
    <property type="entry name" value="Ion_trans"/>
    <property type="match status" value="4"/>
</dbReference>
<reference evidence="11" key="1">
    <citation type="submission" date="2025-08" db="UniProtKB">
        <authorList>
            <consortium name="RefSeq"/>
        </authorList>
    </citation>
    <scope>IDENTIFICATION</scope>
    <source>
        <tissue evidence="11">Adult</tissue>
    </source>
</reference>
<keyword evidence="2 8" id="KW-0812">Transmembrane</keyword>
<feature type="domain" description="Ion transport" evidence="9">
    <location>
        <begin position="1338"/>
        <end position="1596"/>
    </location>
</feature>
<feature type="compositionally biased region" description="Gly residues" evidence="7">
    <location>
        <begin position="1694"/>
        <end position="1706"/>
    </location>
</feature>
<evidence type="ECO:0000256" key="4">
    <source>
        <dbReference type="ARBA" id="ARBA00022989"/>
    </source>
</evidence>
<feature type="compositionally biased region" description="Low complexity" evidence="7">
    <location>
        <begin position="1267"/>
        <end position="1277"/>
    </location>
</feature>
<feature type="region of interest" description="Disordered" evidence="7">
    <location>
        <begin position="3326"/>
        <end position="3358"/>
    </location>
</feature>
<dbReference type="Proteomes" id="UP001652620">
    <property type="component" value="Chromosome 4"/>
</dbReference>
<feature type="compositionally biased region" description="Polar residues" evidence="7">
    <location>
        <begin position="2068"/>
        <end position="2088"/>
    </location>
</feature>
<dbReference type="Gene3D" id="1.10.287.70">
    <property type="match status" value="4"/>
</dbReference>
<feature type="transmembrane region" description="Helical" evidence="8">
    <location>
        <begin position="2649"/>
        <end position="2671"/>
    </location>
</feature>
<feature type="region of interest" description="Disordered" evidence="7">
    <location>
        <begin position="101"/>
        <end position="162"/>
    </location>
</feature>
<evidence type="ECO:0000256" key="8">
    <source>
        <dbReference type="SAM" id="Phobius"/>
    </source>
</evidence>
<dbReference type="PRINTS" id="PR01629">
    <property type="entry name" value="TVDCCALPHA1"/>
</dbReference>
<feature type="compositionally biased region" description="Low complexity" evidence="7">
    <location>
        <begin position="3207"/>
        <end position="3222"/>
    </location>
</feature>
<comment type="subcellular location">
    <subcellularLocation>
        <location evidence="1">Membrane</location>
        <topology evidence="1">Multi-pass membrane protein</topology>
    </subcellularLocation>
</comment>
<feature type="compositionally biased region" description="Low complexity" evidence="7">
    <location>
        <begin position="247"/>
        <end position="276"/>
    </location>
</feature>
<feature type="domain" description="Ion transport" evidence="9">
    <location>
        <begin position="468"/>
        <end position="802"/>
    </location>
</feature>